<evidence type="ECO:0000313" key="3">
    <source>
        <dbReference type="Proteomes" id="UP000327493"/>
    </source>
</evidence>
<reference evidence="2 3" key="1">
    <citation type="submission" date="2019-08" db="EMBL/GenBank/DDBJ databases">
        <title>A chromosome-level genome assembly, high-density linkage maps, and genome scans reveal the genomic architecture of hybrid incompatibilities underlying speciation via character displacement in darters (Percidae: Etheostominae).</title>
        <authorList>
            <person name="Moran R.L."/>
            <person name="Catchen J.M."/>
            <person name="Fuller R.C."/>
        </authorList>
    </citation>
    <scope>NUCLEOTIDE SEQUENCE [LARGE SCALE GENOMIC DNA]</scope>
    <source>
        <strain evidence="2">EspeVRDwgs_2016</strain>
        <tissue evidence="2">Muscle</tissue>
    </source>
</reference>
<dbReference type="PANTHER" id="PTHR47130:SF3">
    <property type="entry name" value="ZONA PELLUCIDA PROTEIN"/>
    <property type="match status" value="1"/>
</dbReference>
<gene>
    <name evidence="2" type="ORF">FQN60_015652</name>
</gene>
<dbReference type="Pfam" id="PF26562">
    <property type="entry name" value="Ig-like"/>
    <property type="match status" value="1"/>
</dbReference>
<comment type="caution">
    <text evidence="2">The sequence shown here is derived from an EMBL/GenBank/DDBJ whole genome shotgun (WGS) entry which is preliminary data.</text>
</comment>
<evidence type="ECO:0000259" key="1">
    <source>
        <dbReference type="Pfam" id="PF26562"/>
    </source>
</evidence>
<organism evidence="2 3">
    <name type="scientific">Etheostoma spectabile</name>
    <name type="common">orangethroat darter</name>
    <dbReference type="NCBI Taxonomy" id="54343"/>
    <lineage>
        <taxon>Eukaryota</taxon>
        <taxon>Metazoa</taxon>
        <taxon>Chordata</taxon>
        <taxon>Craniata</taxon>
        <taxon>Vertebrata</taxon>
        <taxon>Euteleostomi</taxon>
        <taxon>Actinopterygii</taxon>
        <taxon>Neopterygii</taxon>
        <taxon>Teleostei</taxon>
        <taxon>Neoteleostei</taxon>
        <taxon>Acanthomorphata</taxon>
        <taxon>Eupercaria</taxon>
        <taxon>Perciformes</taxon>
        <taxon>Percoidei</taxon>
        <taxon>Percidae</taxon>
        <taxon>Etheostomatinae</taxon>
        <taxon>Etheostoma</taxon>
    </lineage>
</organism>
<accession>A0A5J5CR85</accession>
<proteinExistence type="predicted"/>
<dbReference type="AlphaFoldDB" id="A0A5J5CR85"/>
<protein>
    <recommendedName>
        <fullName evidence="1">ZP-domain containing protein Ig-like domain-containing protein</fullName>
    </recommendedName>
</protein>
<feature type="domain" description="ZP-domain containing protein Ig-like" evidence="1">
    <location>
        <begin position="370"/>
        <end position="482"/>
    </location>
</feature>
<keyword evidence="3" id="KW-1185">Reference proteome</keyword>
<sequence>MRLDVGPLGGNLLEVSGVVNNSTIVLTPRLASMCGFSMKIDPLGNAMIFASLQNCFAQNVDDKAFTTNLKLRLHGNWMTEDEVYQVAETCQYTAWASREIVCVQNYMEASECSMTQGLFSSLYDKWLLVSVKRAAPDDYALPLHHVSGAKSMFRDVRQAMKQPANAEFRLTTLSFFTPEERIMKVPEAQRRGYGIAKTPTRLVLRIPKTSPEIYTQTVAGVPMMVLKTSMKFEKRWLVTQINADAACPTLEGSVSFTPNTINWILPRNIDPLMSSGQFKLLEVHMGVDGQRLTTAEMAARQYVLSVTDVHIVITIPVGAVGGHFKSHVQDGQYLTTYTIAPMLELLWTEDTAHEDTRYKVILPITTPLLSRPLQVIDNTVTKEQIFKVLIGPFSPDVALVNITFPYEVLSVADGNLRGFNILQHESHSSSKVFTLEVPFTDPSVLQMTEKGTTVYSLYLTFGLLVLPEFAPFSVSAHLEAKIVNL</sequence>
<name>A0A5J5CR85_9PERO</name>
<feature type="non-terminal residue" evidence="2">
    <location>
        <position position="485"/>
    </location>
</feature>
<dbReference type="InterPro" id="IPR058876">
    <property type="entry name" value="Ig-like_ZP"/>
</dbReference>
<dbReference type="Proteomes" id="UP000327493">
    <property type="component" value="Chromosome 18"/>
</dbReference>
<dbReference type="PANTHER" id="PTHR47130">
    <property type="entry name" value="SI:DKEY-19B23.11-RELATED"/>
    <property type="match status" value="1"/>
</dbReference>
<evidence type="ECO:0000313" key="2">
    <source>
        <dbReference type="EMBL" id="KAA8583106.1"/>
    </source>
</evidence>
<dbReference type="EMBL" id="VOFY01000018">
    <property type="protein sequence ID" value="KAA8583106.1"/>
    <property type="molecule type" value="Genomic_DNA"/>
</dbReference>